<evidence type="ECO:0000256" key="1">
    <source>
        <dbReference type="SAM" id="MobiDB-lite"/>
    </source>
</evidence>
<dbReference type="EMBL" id="UFSZ01000001">
    <property type="protein sequence ID" value="SUV16316.1"/>
    <property type="molecule type" value="Genomic_DNA"/>
</dbReference>
<proteinExistence type="predicted"/>
<organism evidence="2 3">
    <name type="scientific">Lysinibacillus sphaericus</name>
    <name type="common">Bacillus sphaericus</name>
    <dbReference type="NCBI Taxonomy" id="1421"/>
    <lineage>
        <taxon>Bacteria</taxon>
        <taxon>Bacillati</taxon>
        <taxon>Bacillota</taxon>
        <taxon>Bacilli</taxon>
        <taxon>Bacillales</taxon>
        <taxon>Bacillaceae</taxon>
        <taxon>Lysinibacillus</taxon>
    </lineage>
</organism>
<dbReference type="Proteomes" id="UP000255295">
    <property type="component" value="Unassembled WGS sequence"/>
</dbReference>
<sequence>MKKLFIGTFTAILATGLLFGCGTSKDKTEPNDTEAPSTHKEHMEDSNKTEDTSKE</sequence>
<evidence type="ECO:0000313" key="3">
    <source>
        <dbReference type="Proteomes" id="UP000255295"/>
    </source>
</evidence>
<feature type="compositionally biased region" description="Basic and acidic residues" evidence="1">
    <location>
        <begin position="37"/>
        <end position="55"/>
    </location>
</feature>
<keyword evidence="2" id="KW-0449">Lipoprotein</keyword>
<dbReference type="AlphaFoldDB" id="A0AAJ4ZU88"/>
<dbReference type="PROSITE" id="PS51257">
    <property type="entry name" value="PROKAR_LIPOPROTEIN"/>
    <property type="match status" value="1"/>
</dbReference>
<reference evidence="2 3" key="1">
    <citation type="submission" date="2018-06" db="EMBL/GenBank/DDBJ databases">
        <authorList>
            <consortium name="Pathogen Informatics"/>
            <person name="Doyle S."/>
        </authorList>
    </citation>
    <scope>NUCLEOTIDE SEQUENCE [LARGE SCALE GENOMIC DNA]</scope>
    <source>
        <strain evidence="2 3">NCTC10338</strain>
    </source>
</reference>
<evidence type="ECO:0000313" key="2">
    <source>
        <dbReference type="EMBL" id="SUV16316.1"/>
    </source>
</evidence>
<dbReference type="RefSeq" id="WP_162832709.1">
    <property type="nucleotide sequence ID" value="NZ_BJNS01000018.1"/>
</dbReference>
<gene>
    <name evidence="2" type="primary">yhcN</name>
    <name evidence="2" type="ORF">NCTC10338_01394</name>
</gene>
<comment type="caution">
    <text evidence="2">The sequence shown here is derived from an EMBL/GenBank/DDBJ whole genome shotgun (WGS) entry which is preliminary data.</text>
</comment>
<feature type="region of interest" description="Disordered" evidence="1">
    <location>
        <begin position="20"/>
        <end position="55"/>
    </location>
</feature>
<dbReference type="GeneID" id="48279143"/>
<accession>A0AAJ4ZU88</accession>
<protein>
    <submittedName>
        <fullName evidence="2">Lipoprotein YhcN</fullName>
    </submittedName>
</protein>
<name>A0AAJ4ZU88_LYSSH</name>